<keyword evidence="1" id="KW-1133">Transmembrane helix</keyword>
<dbReference type="Proteomes" id="UP000239480">
    <property type="component" value="Unassembled WGS sequence"/>
</dbReference>
<evidence type="ECO:0000259" key="2">
    <source>
        <dbReference type="PROSITE" id="PS50943"/>
    </source>
</evidence>
<dbReference type="CDD" id="cd00093">
    <property type="entry name" value="HTH_XRE"/>
    <property type="match status" value="1"/>
</dbReference>
<comment type="caution">
    <text evidence="3">The sequence shown here is derived from an EMBL/GenBank/DDBJ whole genome shotgun (WGS) entry which is preliminary data.</text>
</comment>
<dbReference type="SMART" id="SM00530">
    <property type="entry name" value="HTH_XRE"/>
    <property type="match status" value="1"/>
</dbReference>
<keyword evidence="1" id="KW-0472">Membrane</keyword>
<name>A0A2T0RV71_9RHOB</name>
<evidence type="ECO:0000313" key="3">
    <source>
        <dbReference type="EMBL" id="PRY25038.1"/>
    </source>
</evidence>
<dbReference type="InterPro" id="IPR010982">
    <property type="entry name" value="Lambda_DNA-bd_dom_sf"/>
</dbReference>
<keyword evidence="4" id="KW-1185">Reference proteome</keyword>
<sequence length="287" mass="31787">MKIMDKRDRAVVFRDRLAVQMAVLGMNRSALARATGVDRSTVAQLLSEGTARLPNAHLAAECARVLGVSSDWLLGLSDRPERPGDVLAAAVTVTEAARSSADAQLHEWHREAAGYKIRHVPATLPDVLKTKAMLGWEYQRHLGKTPEQAIGAMQDRYLLIGEHMSDYEIGISMGELRAFASGTGYYDGLAADIRREQVDAMIEAGESLYPSLRLFLYDSRRMFSAPVTVFGSFLGVVYVGRFYLAFRSRDRVRSLTEHFDGLVREAEIGSRGVVPWLQALRDGIEDG</sequence>
<feature type="domain" description="HTH cro/C1-type" evidence="2">
    <location>
        <begin position="24"/>
        <end position="73"/>
    </location>
</feature>
<keyword evidence="1" id="KW-0812">Transmembrane</keyword>
<proteinExistence type="predicted"/>
<dbReference type="Gene3D" id="1.10.260.40">
    <property type="entry name" value="lambda repressor-like DNA-binding domains"/>
    <property type="match status" value="1"/>
</dbReference>
<dbReference type="Pfam" id="PF01381">
    <property type="entry name" value="HTH_3"/>
    <property type="match status" value="1"/>
</dbReference>
<dbReference type="EMBL" id="PVTD01000002">
    <property type="protein sequence ID" value="PRY25038.1"/>
    <property type="molecule type" value="Genomic_DNA"/>
</dbReference>
<feature type="transmembrane region" description="Helical" evidence="1">
    <location>
        <begin position="223"/>
        <end position="244"/>
    </location>
</feature>
<dbReference type="AlphaFoldDB" id="A0A2T0RV71"/>
<dbReference type="RefSeq" id="WP_245924858.1">
    <property type="nucleotide sequence ID" value="NZ_PVTD01000002.1"/>
</dbReference>
<protein>
    <submittedName>
        <fullName evidence="3">Helix-turn-helix protein</fullName>
    </submittedName>
</protein>
<dbReference type="PROSITE" id="PS50943">
    <property type="entry name" value="HTH_CROC1"/>
    <property type="match status" value="1"/>
</dbReference>
<organism evidence="3 4">
    <name type="scientific">Aliiruegeria haliotis</name>
    <dbReference type="NCBI Taxonomy" id="1280846"/>
    <lineage>
        <taxon>Bacteria</taxon>
        <taxon>Pseudomonadati</taxon>
        <taxon>Pseudomonadota</taxon>
        <taxon>Alphaproteobacteria</taxon>
        <taxon>Rhodobacterales</taxon>
        <taxon>Roseobacteraceae</taxon>
        <taxon>Aliiruegeria</taxon>
    </lineage>
</organism>
<gene>
    <name evidence="3" type="ORF">CLV78_102215</name>
</gene>
<dbReference type="SUPFAM" id="SSF47413">
    <property type="entry name" value="lambda repressor-like DNA-binding domains"/>
    <property type="match status" value="1"/>
</dbReference>
<evidence type="ECO:0000256" key="1">
    <source>
        <dbReference type="SAM" id="Phobius"/>
    </source>
</evidence>
<dbReference type="GO" id="GO:0003677">
    <property type="term" value="F:DNA binding"/>
    <property type="evidence" value="ECO:0007669"/>
    <property type="project" value="InterPro"/>
</dbReference>
<evidence type="ECO:0000313" key="4">
    <source>
        <dbReference type="Proteomes" id="UP000239480"/>
    </source>
</evidence>
<accession>A0A2T0RV71</accession>
<dbReference type="InterPro" id="IPR001387">
    <property type="entry name" value="Cro/C1-type_HTH"/>
</dbReference>
<reference evidence="3 4" key="1">
    <citation type="submission" date="2018-03" db="EMBL/GenBank/DDBJ databases">
        <title>Genomic Encyclopedia of Archaeal and Bacterial Type Strains, Phase II (KMG-II): from individual species to whole genera.</title>
        <authorList>
            <person name="Goeker M."/>
        </authorList>
    </citation>
    <scope>NUCLEOTIDE SEQUENCE [LARGE SCALE GENOMIC DNA]</scope>
    <source>
        <strain evidence="3 4">DSM 29328</strain>
    </source>
</reference>